<evidence type="ECO:0000259" key="2">
    <source>
        <dbReference type="PROSITE" id="PS50168"/>
    </source>
</evidence>
<accession>A0A815UBJ2</accession>
<dbReference type="Gene3D" id="1.10.533.10">
    <property type="entry name" value="Death Domain, Fas"/>
    <property type="match status" value="1"/>
</dbReference>
<evidence type="ECO:0000313" key="4">
    <source>
        <dbReference type="Proteomes" id="UP000663852"/>
    </source>
</evidence>
<keyword evidence="1" id="KW-0812">Transmembrane</keyword>
<comment type="caution">
    <text evidence="3">The sequence shown here is derived from an EMBL/GenBank/DDBJ whole genome shotgun (WGS) entry which is preliminary data.</text>
</comment>
<dbReference type="InterPro" id="IPR001875">
    <property type="entry name" value="DED_dom"/>
</dbReference>
<organism evidence="3 4">
    <name type="scientific">Adineta ricciae</name>
    <name type="common">Rotifer</name>
    <dbReference type="NCBI Taxonomy" id="249248"/>
    <lineage>
        <taxon>Eukaryota</taxon>
        <taxon>Metazoa</taxon>
        <taxon>Spiralia</taxon>
        <taxon>Gnathifera</taxon>
        <taxon>Rotifera</taxon>
        <taxon>Eurotatoria</taxon>
        <taxon>Bdelloidea</taxon>
        <taxon>Adinetida</taxon>
        <taxon>Adinetidae</taxon>
        <taxon>Adineta</taxon>
    </lineage>
</organism>
<keyword evidence="1" id="KW-1133">Transmembrane helix</keyword>
<dbReference type="InterPro" id="IPR011029">
    <property type="entry name" value="DEATH-like_dom_sf"/>
</dbReference>
<sequence length="203" mass="23139">MAVSLNYRSISISRIQDLLSDKDRERLCFLLGESTPQIMPENCSIGETFRVLESFLEKGIISNQDYDALIQAFTNIHCYDAVKQVEVYRTDQACKNQRSVSIQEILSQGNAEAKIDHNITICDLSESVKTKKPEKIIQSRCKNLAFNGSRNIRQRILIGFIVLGVMSLPFVIVLSKKYIERTSKIKQDRSQTVKEMGANVVMW</sequence>
<feature type="transmembrane region" description="Helical" evidence="1">
    <location>
        <begin position="156"/>
        <end position="174"/>
    </location>
</feature>
<reference evidence="3" key="1">
    <citation type="submission" date="2021-02" db="EMBL/GenBank/DDBJ databases">
        <authorList>
            <person name="Nowell W R."/>
        </authorList>
    </citation>
    <scope>NUCLEOTIDE SEQUENCE</scope>
</reference>
<dbReference type="OrthoDB" id="5985681at2759"/>
<dbReference type="AlphaFoldDB" id="A0A815UBJ2"/>
<evidence type="ECO:0000313" key="3">
    <source>
        <dbReference type="EMBL" id="CAF1517536.1"/>
    </source>
</evidence>
<gene>
    <name evidence="3" type="ORF">EDS130_LOCUS43654</name>
</gene>
<dbReference type="GO" id="GO:0042981">
    <property type="term" value="P:regulation of apoptotic process"/>
    <property type="evidence" value="ECO:0007669"/>
    <property type="project" value="InterPro"/>
</dbReference>
<keyword evidence="1" id="KW-0472">Membrane</keyword>
<protein>
    <recommendedName>
        <fullName evidence="2">DED domain-containing protein</fullName>
    </recommendedName>
</protein>
<name>A0A815UBJ2_ADIRI</name>
<dbReference type="Proteomes" id="UP000663852">
    <property type="component" value="Unassembled WGS sequence"/>
</dbReference>
<proteinExistence type="predicted"/>
<dbReference type="PROSITE" id="PS50168">
    <property type="entry name" value="DED"/>
    <property type="match status" value="1"/>
</dbReference>
<feature type="domain" description="DED" evidence="2">
    <location>
        <begin position="12"/>
        <end position="87"/>
    </location>
</feature>
<dbReference type="EMBL" id="CAJNOJ010000743">
    <property type="protein sequence ID" value="CAF1517536.1"/>
    <property type="molecule type" value="Genomic_DNA"/>
</dbReference>
<evidence type="ECO:0000256" key="1">
    <source>
        <dbReference type="SAM" id="Phobius"/>
    </source>
</evidence>